<dbReference type="EMBL" id="CP013747">
    <property type="protein sequence ID" value="ALV42483.1"/>
    <property type="molecule type" value="Genomic_DNA"/>
</dbReference>
<dbReference type="STRING" id="121292.AU252_16110"/>
<feature type="region of interest" description="Disordered" evidence="1">
    <location>
        <begin position="171"/>
        <end position="190"/>
    </location>
</feature>
<proteinExistence type="predicted"/>
<feature type="compositionally biased region" description="Basic and acidic residues" evidence="1">
    <location>
        <begin position="433"/>
        <end position="446"/>
    </location>
</feature>
<reference evidence="3 4" key="1">
    <citation type="submission" date="2015-12" db="EMBL/GenBank/DDBJ databases">
        <authorList>
            <person name="Shamseldin A."/>
            <person name="Moawad H."/>
            <person name="Abd El-Rahim W.M."/>
            <person name="Sadowsky M.J."/>
        </authorList>
    </citation>
    <scope>NUCLEOTIDE SEQUENCE [LARGE SCALE GENOMIC DNA]</scope>
    <source>
        <strain evidence="3 4">Ar51</strain>
    </source>
</reference>
<dbReference type="PANTHER" id="PTHR39339:SF1">
    <property type="entry name" value="CHAD DOMAIN-CONTAINING PROTEIN"/>
    <property type="match status" value="1"/>
</dbReference>
<dbReference type="RefSeq" id="WP_058931600.1">
    <property type="nucleotide sequence ID" value="NZ_CP013747.1"/>
</dbReference>
<evidence type="ECO:0000313" key="4">
    <source>
        <dbReference type="Proteomes" id="UP000065151"/>
    </source>
</evidence>
<accession>A0A0U3PDQ9</accession>
<name>A0A0U3PDQ9_9MICC</name>
<dbReference type="InterPro" id="IPR007899">
    <property type="entry name" value="CHAD_dom"/>
</dbReference>
<dbReference type="PROSITE" id="PS51708">
    <property type="entry name" value="CHAD"/>
    <property type="match status" value="1"/>
</dbReference>
<dbReference type="CDD" id="cd07374">
    <property type="entry name" value="CYTH-like_Pase"/>
    <property type="match status" value="1"/>
</dbReference>
<dbReference type="InterPro" id="IPR033469">
    <property type="entry name" value="CYTH-like_dom_sf"/>
</dbReference>
<dbReference type="InterPro" id="IPR038186">
    <property type="entry name" value="CHAD_dom_sf"/>
</dbReference>
<protein>
    <submittedName>
        <fullName evidence="3">Metal-chelation protein CHAD</fullName>
    </submittedName>
</protein>
<feature type="region of interest" description="Disordered" evidence="1">
    <location>
        <begin position="425"/>
        <end position="448"/>
    </location>
</feature>
<dbReference type="Pfam" id="PF05235">
    <property type="entry name" value="CHAD"/>
    <property type="match status" value="1"/>
</dbReference>
<gene>
    <name evidence="3" type="ORF">AU252_16110</name>
</gene>
<dbReference type="SUPFAM" id="SSF55154">
    <property type="entry name" value="CYTH-like phosphatases"/>
    <property type="match status" value="1"/>
</dbReference>
<evidence type="ECO:0000256" key="1">
    <source>
        <dbReference type="SAM" id="MobiDB-lite"/>
    </source>
</evidence>
<dbReference type="Gene3D" id="1.40.20.10">
    <property type="entry name" value="CHAD domain"/>
    <property type="match status" value="1"/>
</dbReference>
<dbReference type="SMART" id="SM00880">
    <property type="entry name" value="CHAD"/>
    <property type="match status" value="1"/>
</dbReference>
<feature type="domain" description="CHAD" evidence="2">
    <location>
        <begin position="253"/>
        <end position="537"/>
    </location>
</feature>
<evidence type="ECO:0000259" key="2">
    <source>
        <dbReference type="PROSITE" id="PS51708"/>
    </source>
</evidence>
<sequence>MASQAVEVEMKYDVGQDAEVPSLAEIPGVTRVGEPHVDTLEAVYFDTQTHALASRDITLRRRTGGVDAGWHLKLTAEGPGSDEESGDAAGGSGSEPRRRRELHAPLGQPGVVPDSLLAHVLAYLRGEDAAPVVRLKTQRTTYALYGGDGVHLADLADDRVSAELLGAAGGAGGAGDAAVGDTAAPEGEARTREWREWELELVHGSPELFPAAEEILAAAGALPAKHGSKLAKVLALAARESGAAAGPKSPGKKGPVSDLLTAYLAEQISEILAHDPGVRLEEPEAVHDLRSATRRARSALQAYRRFYNALAVRHLGTELKWLGRVLGVPRDAEVMLDRLRGHMAELPPILASAVKDRLEDDLGASRDAAHRKLQMAMVSARYFQLLDGLEGFLDNPPVRPGAAAPARKAAVKLVAKAAKRLERAARTAKRTRRGAEHETALHQVRKDAKRLRHVAESVEPVHGKHATKIAKAARRQQQILGDFHDSVVARDLLAKLAAAPDLPEAVASAYVTLHTRQVQLAADAEAEYRKERKKSRKVFRGTVI</sequence>
<feature type="region of interest" description="Disordered" evidence="1">
    <location>
        <begin position="70"/>
        <end position="99"/>
    </location>
</feature>
<dbReference type="Pfam" id="PF01928">
    <property type="entry name" value="CYTH"/>
    <property type="match status" value="1"/>
</dbReference>
<dbReference type="AlphaFoldDB" id="A0A0U3PDQ9"/>
<dbReference type="Gene3D" id="2.40.320.10">
    <property type="entry name" value="Hypothetical Protein Pfu-838710-001"/>
    <property type="match status" value="1"/>
</dbReference>
<dbReference type="KEGG" id="psul:AU252_16110"/>
<dbReference type="InterPro" id="IPR023577">
    <property type="entry name" value="CYTH_domain"/>
</dbReference>
<dbReference type="PANTHER" id="PTHR39339">
    <property type="entry name" value="SLR1444 PROTEIN"/>
    <property type="match status" value="1"/>
</dbReference>
<dbReference type="SMART" id="SM01118">
    <property type="entry name" value="CYTH"/>
    <property type="match status" value="1"/>
</dbReference>
<evidence type="ECO:0000313" key="3">
    <source>
        <dbReference type="EMBL" id="ALV42483.1"/>
    </source>
</evidence>
<dbReference type="Proteomes" id="UP000065151">
    <property type="component" value="Chromosome"/>
</dbReference>
<organism evidence="3">
    <name type="scientific">Pseudarthrobacter sulfonivorans</name>
    <dbReference type="NCBI Taxonomy" id="121292"/>
    <lineage>
        <taxon>Bacteria</taxon>
        <taxon>Bacillati</taxon>
        <taxon>Actinomycetota</taxon>
        <taxon>Actinomycetes</taxon>
        <taxon>Micrococcales</taxon>
        <taxon>Micrococcaceae</taxon>
        <taxon>Pseudarthrobacter</taxon>
    </lineage>
</organism>